<feature type="compositionally biased region" description="Polar residues" evidence="1">
    <location>
        <begin position="32"/>
        <end position="44"/>
    </location>
</feature>
<feature type="compositionally biased region" description="Polar residues" evidence="1">
    <location>
        <begin position="59"/>
        <end position="69"/>
    </location>
</feature>
<feature type="non-terminal residue" evidence="3">
    <location>
        <position position="1"/>
    </location>
</feature>
<dbReference type="EMBL" id="CAVP010058693">
    <property type="protein sequence ID" value="CDL96938.1"/>
    <property type="molecule type" value="Genomic_DNA"/>
</dbReference>
<feature type="compositionally biased region" description="Basic and acidic residues" evidence="1">
    <location>
        <begin position="70"/>
        <end position="81"/>
    </location>
</feature>
<reference evidence="3" key="1">
    <citation type="submission" date="2013-03" db="EMBL/GenBank/DDBJ databases">
        <authorList>
            <person name="Aslett M."/>
        </authorList>
    </citation>
    <scope>NUCLEOTIDE SEQUENCE [LARGE SCALE GENOMIC DNA]</scope>
    <source>
        <strain evidence="3">ISE/inbred ISE</strain>
    </source>
</reference>
<keyword evidence="2" id="KW-0812">Transmembrane</keyword>
<evidence type="ECO:0000256" key="2">
    <source>
        <dbReference type="SAM" id="Phobius"/>
    </source>
</evidence>
<reference evidence="3" key="2">
    <citation type="submission" date="2013-05" db="EMBL/GenBank/DDBJ databases">
        <title>The genome and transcriptome of Haemonchus contortus: a key model parasite for drug and vaccine discovery.</title>
        <authorList>
            <person name="Laing R."/>
            <person name="Kikuchi T."/>
            <person name="Martinelli A."/>
            <person name="Tsai I.J."/>
            <person name="Beech R.N."/>
            <person name="Redman E."/>
            <person name="Holroyd N."/>
            <person name="Bartley D.J."/>
            <person name="Beasley H."/>
            <person name="Britton C."/>
            <person name="Curran D."/>
            <person name="Devaney E."/>
            <person name="Gilabert A."/>
            <person name="Jackson F."/>
            <person name="Hunt M."/>
            <person name="Johnston S."/>
            <person name="Kryukov I."/>
            <person name="Li K."/>
            <person name="Morrison A.A."/>
            <person name="Reid A.J."/>
            <person name="Sargison N."/>
            <person name="Saunders G."/>
            <person name="Wasmuth J.D."/>
            <person name="Wolstenholme A."/>
            <person name="Berriman M."/>
            <person name="Gilleard J.S."/>
            <person name="Cotton J.A."/>
        </authorList>
    </citation>
    <scope>NUCLEOTIDE SEQUENCE [LARGE SCALE GENOMIC DNA]</scope>
    <source>
        <strain evidence="3">ISE/inbred ISE</strain>
    </source>
</reference>
<evidence type="ECO:0000313" key="4">
    <source>
        <dbReference type="EMBL" id="CDL96939.1"/>
    </source>
</evidence>
<gene>
    <name evidence="4" type="ORF">HCOI_00422700</name>
    <name evidence="3" type="ORF">HCOI_00423900</name>
</gene>
<dbReference type="AlphaFoldDB" id="W6NI28"/>
<protein>
    <submittedName>
        <fullName evidence="3">Uncharacterized protein</fullName>
    </submittedName>
</protein>
<keyword evidence="2" id="KW-0472">Membrane</keyword>
<feature type="transmembrane region" description="Helical" evidence="2">
    <location>
        <begin position="99"/>
        <end position="121"/>
    </location>
</feature>
<evidence type="ECO:0000256" key="1">
    <source>
        <dbReference type="SAM" id="MobiDB-lite"/>
    </source>
</evidence>
<keyword evidence="2" id="KW-1133">Transmembrane helix</keyword>
<evidence type="ECO:0000313" key="3">
    <source>
        <dbReference type="EMBL" id="CDL96938.1"/>
    </source>
</evidence>
<feature type="region of interest" description="Disordered" evidence="1">
    <location>
        <begin position="1"/>
        <end position="83"/>
    </location>
</feature>
<name>W6NI28_HAECO</name>
<accession>W6NI28</accession>
<dbReference type="EMBL" id="CAVP010058694">
    <property type="protein sequence ID" value="CDL96939.1"/>
    <property type="molecule type" value="Genomic_DNA"/>
</dbReference>
<comment type="caution">
    <text evidence="3">The sequence shown here is derived from an EMBL/GenBank/DDBJ whole genome shotgun (WGS) entry which is preliminary data.</text>
</comment>
<proteinExistence type="predicted"/>
<organism evidence="3">
    <name type="scientific">Haemonchus contortus</name>
    <name type="common">Barber pole worm</name>
    <dbReference type="NCBI Taxonomy" id="6289"/>
    <lineage>
        <taxon>Eukaryota</taxon>
        <taxon>Metazoa</taxon>
        <taxon>Ecdysozoa</taxon>
        <taxon>Nematoda</taxon>
        <taxon>Chromadorea</taxon>
        <taxon>Rhabditida</taxon>
        <taxon>Rhabditina</taxon>
        <taxon>Rhabditomorpha</taxon>
        <taxon>Strongyloidea</taxon>
        <taxon>Trichostrongylidae</taxon>
        <taxon>Haemonchus</taxon>
    </lineage>
</organism>
<sequence length="239" mass="26666">IVGFVKSKNKPSRAEDDVKLAASGDDPDPSEDVNTANDSSTSDDVSAVEEPTDGIQAVKESSNDLNTSKESTENVTRKDSPVKPINCPTNSEIVLMRRLLVVLAACFFTATALTSFGFTSFKVIHSFYALMITVEGLNLLIRGLYVTYRIAWWQASRTSPIRNTEAFYDRLYRANRLAELLDHTFSAIQYGLYLVVGTVINGKLIPLVFVTRLAHHLLRFTSTLYDQIMGWKHPDLLID</sequence>